<evidence type="ECO:0000313" key="6">
    <source>
        <dbReference type="EMBL" id="HER43155.1"/>
    </source>
</evidence>
<evidence type="ECO:0000256" key="2">
    <source>
        <dbReference type="ARBA" id="ARBA00022840"/>
    </source>
</evidence>
<dbReference type="Proteomes" id="UP000886069">
    <property type="component" value="Unassembled WGS sequence"/>
</dbReference>
<evidence type="ECO:0000256" key="1">
    <source>
        <dbReference type="ARBA" id="ARBA00022741"/>
    </source>
</evidence>
<dbReference type="InterPro" id="IPR002078">
    <property type="entry name" value="Sigma_54_int"/>
</dbReference>
<comment type="caution">
    <text evidence="6">The sequence shown here is derived from an EMBL/GenBank/DDBJ whole genome shotgun (WGS) entry which is preliminary data.</text>
</comment>
<keyword evidence="3" id="KW-0805">Transcription regulation</keyword>
<keyword evidence="4" id="KW-0804">Transcription</keyword>
<evidence type="ECO:0000259" key="5">
    <source>
        <dbReference type="PROSITE" id="PS50045"/>
    </source>
</evidence>
<name>A0A7V2ATU0_UNCEI</name>
<dbReference type="AlphaFoldDB" id="A0A7V2ATU0"/>
<dbReference type="PANTHER" id="PTHR32071">
    <property type="entry name" value="TRANSCRIPTIONAL REGULATORY PROTEIN"/>
    <property type="match status" value="1"/>
</dbReference>
<dbReference type="InterPro" id="IPR058031">
    <property type="entry name" value="AAA_lid_NorR"/>
</dbReference>
<feature type="non-terminal residue" evidence="6">
    <location>
        <position position="1"/>
    </location>
</feature>
<evidence type="ECO:0000256" key="4">
    <source>
        <dbReference type="ARBA" id="ARBA00023163"/>
    </source>
</evidence>
<evidence type="ECO:0000256" key="3">
    <source>
        <dbReference type="ARBA" id="ARBA00023015"/>
    </source>
</evidence>
<dbReference type="GO" id="GO:0006355">
    <property type="term" value="P:regulation of DNA-templated transcription"/>
    <property type="evidence" value="ECO:0007669"/>
    <property type="project" value="InterPro"/>
</dbReference>
<keyword evidence="1" id="KW-0547">Nucleotide-binding</keyword>
<dbReference type="GO" id="GO:0043565">
    <property type="term" value="F:sequence-specific DNA binding"/>
    <property type="evidence" value="ECO:0007669"/>
    <property type="project" value="InterPro"/>
</dbReference>
<dbReference type="Pfam" id="PF02954">
    <property type="entry name" value="HTH_8"/>
    <property type="match status" value="1"/>
</dbReference>
<dbReference type="GO" id="GO:0005524">
    <property type="term" value="F:ATP binding"/>
    <property type="evidence" value="ECO:0007669"/>
    <property type="project" value="UniProtKB-KW"/>
</dbReference>
<keyword evidence="2" id="KW-0067">ATP-binding</keyword>
<proteinExistence type="predicted"/>
<organism evidence="6">
    <name type="scientific">Eiseniibacteriota bacterium</name>
    <dbReference type="NCBI Taxonomy" id="2212470"/>
    <lineage>
        <taxon>Bacteria</taxon>
        <taxon>Candidatus Eiseniibacteriota</taxon>
    </lineage>
</organism>
<accession>A0A7V2ATU0</accession>
<dbReference type="EMBL" id="DSEC01000121">
    <property type="protein sequence ID" value="HER43155.1"/>
    <property type="molecule type" value="Genomic_DNA"/>
</dbReference>
<dbReference type="SUPFAM" id="SSF46689">
    <property type="entry name" value="Homeodomain-like"/>
    <property type="match status" value="1"/>
</dbReference>
<dbReference type="InterPro" id="IPR009057">
    <property type="entry name" value="Homeodomain-like_sf"/>
</dbReference>
<dbReference type="InterPro" id="IPR002197">
    <property type="entry name" value="HTH_Fis"/>
</dbReference>
<gene>
    <name evidence="6" type="ORF">ENO08_01700</name>
</gene>
<feature type="domain" description="Sigma-54 factor interaction" evidence="5">
    <location>
        <begin position="1"/>
        <end position="71"/>
    </location>
</feature>
<dbReference type="PRINTS" id="PR01590">
    <property type="entry name" value="HTHFIS"/>
</dbReference>
<protein>
    <submittedName>
        <fullName evidence="6">Sigma-54-dependent Fis family transcriptional regulator</fullName>
    </submittedName>
</protein>
<dbReference type="PROSITE" id="PS50045">
    <property type="entry name" value="SIGMA54_INTERACT_4"/>
    <property type="match status" value="1"/>
</dbReference>
<dbReference type="SUPFAM" id="SSF52540">
    <property type="entry name" value="P-loop containing nucleoside triphosphate hydrolases"/>
    <property type="match status" value="1"/>
</dbReference>
<dbReference type="Gene3D" id="1.10.8.60">
    <property type="match status" value="1"/>
</dbReference>
<dbReference type="InterPro" id="IPR027417">
    <property type="entry name" value="P-loop_NTPase"/>
</dbReference>
<dbReference type="Pfam" id="PF25601">
    <property type="entry name" value="AAA_lid_14"/>
    <property type="match status" value="1"/>
</dbReference>
<sequence length="152" mass="17423">YRLNVVPVRIPPLRERPEDTLPLIDHFLEKYGAKMGKADVRIAPSAVKRLLGHRWTGNVRELENTIERALALSGDSRVLSEEQFPHFDAESTALEDLERHKSLKQKLKAIEKQIVLDTLEKTGWNITKAAEILEVTRQHLHNKIKIYGISQS</sequence>
<dbReference type="Gene3D" id="1.10.10.60">
    <property type="entry name" value="Homeodomain-like"/>
    <property type="match status" value="1"/>
</dbReference>
<reference evidence="6" key="1">
    <citation type="journal article" date="2020" name="mSystems">
        <title>Genome- and Community-Level Interaction Insights into Carbon Utilization and Element Cycling Functions of Hydrothermarchaeota in Hydrothermal Sediment.</title>
        <authorList>
            <person name="Zhou Z."/>
            <person name="Liu Y."/>
            <person name="Xu W."/>
            <person name="Pan J."/>
            <person name="Luo Z.H."/>
            <person name="Li M."/>
        </authorList>
    </citation>
    <scope>NUCLEOTIDE SEQUENCE [LARGE SCALE GENOMIC DNA]</scope>
    <source>
        <strain evidence="6">SpSt-1233</strain>
    </source>
</reference>